<evidence type="ECO:0000313" key="1">
    <source>
        <dbReference type="EMBL" id="CCX07276.1"/>
    </source>
</evidence>
<protein>
    <submittedName>
        <fullName evidence="1">Uncharacterized protein</fullName>
    </submittedName>
</protein>
<reference evidence="1 2" key="1">
    <citation type="journal article" date="2013" name="PLoS Genet.">
        <title>The genome and development-dependent transcriptomes of Pyronema confluens: a window into fungal evolution.</title>
        <authorList>
            <person name="Traeger S."/>
            <person name="Altegoer F."/>
            <person name="Freitag M."/>
            <person name="Gabaldon T."/>
            <person name="Kempken F."/>
            <person name="Kumar A."/>
            <person name="Marcet-Houben M."/>
            <person name="Poggeler S."/>
            <person name="Stajich J.E."/>
            <person name="Nowrousian M."/>
        </authorList>
    </citation>
    <scope>NUCLEOTIDE SEQUENCE [LARGE SCALE GENOMIC DNA]</scope>
    <source>
        <strain evidence="2">CBS 100304</strain>
        <tissue evidence="1">Vegetative mycelium</tissue>
    </source>
</reference>
<proteinExistence type="predicted"/>
<sequence length="75" mass="8512">MGRHHASATTVVDAATIKALYAPLIRALMTAMRETYQQISAQNSWAPGQMFPLLHHPVLKRKNHSQMFEEGRRVL</sequence>
<gene>
    <name evidence="1" type="ORF">PCON_06865</name>
</gene>
<evidence type="ECO:0000313" key="2">
    <source>
        <dbReference type="Proteomes" id="UP000018144"/>
    </source>
</evidence>
<keyword evidence="2" id="KW-1185">Reference proteome</keyword>
<organism evidence="1 2">
    <name type="scientific">Pyronema omphalodes (strain CBS 100304)</name>
    <name type="common">Pyronema confluens</name>
    <dbReference type="NCBI Taxonomy" id="1076935"/>
    <lineage>
        <taxon>Eukaryota</taxon>
        <taxon>Fungi</taxon>
        <taxon>Dikarya</taxon>
        <taxon>Ascomycota</taxon>
        <taxon>Pezizomycotina</taxon>
        <taxon>Pezizomycetes</taxon>
        <taxon>Pezizales</taxon>
        <taxon>Pyronemataceae</taxon>
        <taxon>Pyronema</taxon>
    </lineage>
</organism>
<accession>U4KZ25</accession>
<dbReference type="AlphaFoldDB" id="U4KZ25"/>
<dbReference type="Proteomes" id="UP000018144">
    <property type="component" value="Unassembled WGS sequence"/>
</dbReference>
<dbReference type="EMBL" id="HF935349">
    <property type="protein sequence ID" value="CCX07276.1"/>
    <property type="molecule type" value="Genomic_DNA"/>
</dbReference>
<name>U4KZ25_PYROM</name>